<comment type="caution">
    <text evidence="2">The sequence shown here is derived from an EMBL/GenBank/DDBJ whole genome shotgun (WGS) entry which is preliminary data.</text>
</comment>
<sequence length="117" mass="12600">MAMNNDSKVQISKPRIAIILVVYALGLWVALQFLSALYGYFAHDSKHPYTVIAHLIGLDSPFKTISQLSYFDGGIELIITFLSLFLIYIGLAGCALLGAVALGNWIGGTKLQGQPAA</sequence>
<gene>
    <name evidence="2" type="ORF">ALQ73_00402</name>
</gene>
<protein>
    <submittedName>
        <fullName evidence="2">Uncharacterized protein</fullName>
    </submittedName>
</protein>
<dbReference type="AlphaFoldDB" id="A0A3M3G8Z0"/>
<keyword evidence="1" id="KW-0812">Transmembrane</keyword>
<evidence type="ECO:0000313" key="3">
    <source>
        <dbReference type="Proteomes" id="UP000276829"/>
    </source>
</evidence>
<organism evidence="2 3">
    <name type="scientific">Pseudomonas savastanoi pv. glycinea</name>
    <name type="common">Pseudomonas syringae pv. glycinea</name>
    <dbReference type="NCBI Taxonomy" id="318"/>
    <lineage>
        <taxon>Bacteria</taxon>
        <taxon>Pseudomonadati</taxon>
        <taxon>Pseudomonadota</taxon>
        <taxon>Gammaproteobacteria</taxon>
        <taxon>Pseudomonadales</taxon>
        <taxon>Pseudomonadaceae</taxon>
        <taxon>Pseudomonas</taxon>
    </lineage>
</organism>
<keyword evidence="1" id="KW-1133">Transmembrane helix</keyword>
<dbReference type="Proteomes" id="UP000276829">
    <property type="component" value="Unassembled WGS sequence"/>
</dbReference>
<evidence type="ECO:0000313" key="2">
    <source>
        <dbReference type="EMBL" id="RMM69894.1"/>
    </source>
</evidence>
<feature type="transmembrane region" description="Helical" evidence="1">
    <location>
        <begin position="77"/>
        <end position="102"/>
    </location>
</feature>
<keyword evidence="1" id="KW-0472">Membrane</keyword>
<dbReference type="EMBL" id="RBON01000126">
    <property type="protein sequence ID" value="RMM69894.1"/>
    <property type="molecule type" value="Genomic_DNA"/>
</dbReference>
<dbReference type="RefSeq" id="WP_015062558.1">
    <property type="nucleotide sequence ID" value="NZ_RBON01000126.1"/>
</dbReference>
<accession>A0A3M3G8Z0</accession>
<evidence type="ECO:0000256" key="1">
    <source>
        <dbReference type="SAM" id="Phobius"/>
    </source>
</evidence>
<feature type="transmembrane region" description="Helical" evidence="1">
    <location>
        <begin position="16"/>
        <end position="41"/>
    </location>
</feature>
<proteinExistence type="predicted"/>
<name>A0A3M3G8Z0_PSESG</name>
<reference evidence="2 3" key="1">
    <citation type="submission" date="2018-08" db="EMBL/GenBank/DDBJ databases">
        <title>Recombination of ecologically and evolutionarily significant loci maintains genetic cohesion in the Pseudomonas syringae species complex.</title>
        <authorList>
            <person name="Dillon M."/>
            <person name="Thakur S."/>
            <person name="Almeida R.N.D."/>
            <person name="Weir B.S."/>
            <person name="Guttman D.S."/>
        </authorList>
    </citation>
    <scope>NUCLEOTIDE SEQUENCE [LARGE SCALE GENOMIC DNA]</scope>
    <source>
        <strain evidence="2 3">ICMP 4324</strain>
    </source>
</reference>